<feature type="region of interest" description="Disordered" evidence="1">
    <location>
        <begin position="1"/>
        <end position="25"/>
    </location>
</feature>
<keyword evidence="3" id="KW-1185">Reference proteome</keyword>
<dbReference type="EMBL" id="CATQJL010000326">
    <property type="protein sequence ID" value="CAJ0608756.1"/>
    <property type="molecule type" value="Genomic_DNA"/>
</dbReference>
<name>A0AA36HE89_CYLNA</name>
<protein>
    <submittedName>
        <fullName evidence="2">Uncharacterized protein</fullName>
    </submittedName>
</protein>
<sequence length="80" mass="8488">MKNLTDGLDAIGHPPAAGARSEAPARGAALLWQPPAVTKPGPGRNTVKFSVRDSRDIVVWMFIISETTDVIALDREAGCC</sequence>
<organism evidence="2 3">
    <name type="scientific">Cylicocyclus nassatus</name>
    <name type="common">Nematode worm</name>
    <dbReference type="NCBI Taxonomy" id="53992"/>
    <lineage>
        <taxon>Eukaryota</taxon>
        <taxon>Metazoa</taxon>
        <taxon>Ecdysozoa</taxon>
        <taxon>Nematoda</taxon>
        <taxon>Chromadorea</taxon>
        <taxon>Rhabditida</taxon>
        <taxon>Rhabditina</taxon>
        <taxon>Rhabditomorpha</taxon>
        <taxon>Strongyloidea</taxon>
        <taxon>Strongylidae</taxon>
        <taxon>Cylicocyclus</taxon>
    </lineage>
</organism>
<comment type="caution">
    <text evidence="2">The sequence shown here is derived from an EMBL/GenBank/DDBJ whole genome shotgun (WGS) entry which is preliminary data.</text>
</comment>
<evidence type="ECO:0000313" key="3">
    <source>
        <dbReference type="Proteomes" id="UP001176961"/>
    </source>
</evidence>
<evidence type="ECO:0000313" key="2">
    <source>
        <dbReference type="EMBL" id="CAJ0608756.1"/>
    </source>
</evidence>
<accession>A0AA36HE89</accession>
<dbReference type="Proteomes" id="UP001176961">
    <property type="component" value="Unassembled WGS sequence"/>
</dbReference>
<gene>
    <name evidence="2" type="ORF">CYNAS_LOCUS20739</name>
</gene>
<dbReference type="AlphaFoldDB" id="A0AA36HE89"/>
<reference evidence="2" key="1">
    <citation type="submission" date="2023-07" db="EMBL/GenBank/DDBJ databases">
        <authorList>
            <consortium name="CYATHOMIX"/>
        </authorList>
    </citation>
    <scope>NUCLEOTIDE SEQUENCE</scope>
    <source>
        <strain evidence="2">N/A</strain>
    </source>
</reference>
<proteinExistence type="predicted"/>
<evidence type="ECO:0000256" key="1">
    <source>
        <dbReference type="SAM" id="MobiDB-lite"/>
    </source>
</evidence>